<dbReference type="PRINTS" id="PR00080">
    <property type="entry name" value="SDRFAMILY"/>
</dbReference>
<dbReference type="Gene3D" id="3.40.50.720">
    <property type="entry name" value="NAD(P)-binding Rossmann-like Domain"/>
    <property type="match status" value="1"/>
</dbReference>
<protein>
    <submittedName>
        <fullName evidence="4">Short-chain dehydrogenase/reductase SDR</fullName>
    </submittedName>
</protein>
<dbReference type="SMART" id="SM00822">
    <property type="entry name" value="PKS_KR"/>
    <property type="match status" value="1"/>
</dbReference>
<evidence type="ECO:0000259" key="3">
    <source>
        <dbReference type="SMART" id="SM00822"/>
    </source>
</evidence>
<feature type="domain" description="Ketoreductase" evidence="3">
    <location>
        <begin position="18"/>
        <end position="196"/>
    </location>
</feature>
<organism evidence="5">
    <name type="scientific">Granulicella tundricola (strain ATCC BAA-1859 / DSM 23138 / MP5ACTX9)</name>
    <dbReference type="NCBI Taxonomy" id="1198114"/>
    <lineage>
        <taxon>Bacteria</taxon>
        <taxon>Pseudomonadati</taxon>
        <taxon>Acidobacteriota</taxon>
        <taxon>Terriglobia</taxon>
        <taxon>Terriglobales</taxon>
        <taxon>Acidobacteriaceae</taxon>
        <taxon>Granulicella</taxon>
    </lineage>
</organism>
<evidence type="ECO:0000256" key="1">
    <source>
        <dbReference type="ARBA" id="ARBA00006484"/>
    </source>
</evidence>
<dbReference type="OrthoDB" id="9790146at2"/>
<dbReference type="PANTHER" id="PTHR43639">
    <property type="entry name" value="OXIDOREDUCTASE, SHORT-CHAIN DEHYDROGENASE/REDUCTASE FAMILY (AFU_ORTHOLOGUE AFUA_5G02870)"/>
    <property type="match status" value="1"/>
</dbReference>
<dbReference type="InterPro" id="IPR002347">
    <property type="entry name" value="SDR_fam"/>
</dbReference>
<dbReference type="AlphaFoldDB" id="E8WVE2"/>
<reference evidence="5" key="1">
    <citation type="submission" date="2011-01" db="EMBL/GenBank/DDBJ databases">
        <title>Complete sequence of chromosome of Acidobacterium sp. MP5ACTX9.</title>
        <authorList>
            <consortium name="US DOE Joint Genome Institute"/>
            <person name="Lucas S."/>
            <person name="Copeland A."/>
            <person name="Lapidus A."/>
            <person name="Cheng J.-F."/>
            <person name="Goodwin L."/>
            <person name="Pitluck S."/>
            <person name="Teshima H."/>
            <person name="Detter J.C."/>
            <person name="Han C."/>
            <person name="Tapia R."/>
            <person name="Land M."/>
            <person name="Hauser L."/>
            <person name="Kyrpides N."/>
            <person name="Ivanova N."/>
            <person name="Ovchinnikova G."/>
            <person name="Pagani I."/>
            <person name="Rawat S.R."/>
            <person name="Mannisto M."/>
            <person name="Haggblom M.M."/>
            <person name="Woyke T."/>
        </authorList>
    </citation>
    <scope>NUCLEOTIDE SEQUENCE [LARGE SCALE GENOMIC DNA]</scope>
    <source>
        <strain evidence="5">MP5ACTX9</strain>
    </source>
</reference>
<dbReference type="EMBL" id="CP002480">
    <property type="protein sequence ID" value="ADW68390.1"/>
    <property type="molecule type" value="Genomic_DNA"/>
</dbReference>
<dbReference type="HOGENOM" id="CLU_010194_1_3_0"/>
<proteinExistence type="inferred from homology"/>
<sequence>MSQFAASSQQTSKLLAGKSVLVTGAAKRIGRAIALTLAQAGADVAITYRASAAEADETVAELAGLGVKATTWQCDLNNPEDIKDAVTSVIAAHGRLDLLVNNAGTFASAALESITPGEWDAMFAANTRGPFLMAQAAFPHLRESQGRIINIGSLGGLEPWSTHAHYCTSKAALHMLSQTMAKAWAPEISVNCIAPGMIVQGEVGAAYQHFADRTPMKRNGTSADVAAAALFFATGPHFITGQLLAVDGGLGL</sequence>
<dbReference type="CDD" id="cd05233">
    <property type="entry name" value="SDR_c"/>
    <property type="match status" value="1"/>
</dbReference>
<dbReference type="PRINTS" id="PR00081">
    <property type="entry name" value="GDHRDH"/>
</dbReference>
<comment type="similarity">
    <text evidence="1">Belongs to the short-chain dehydrogenases/reductases (SDR) family.</text>
</comment>
<dbReference type="PANTHER" id="PTHR43639:SF1">
    <property type="entry name" value="SHORT-CHAIN DEHYDROGENASE_REDUCTASE FAMILY PROTEIN"/>
    <property type="match status" value="1"/>
</dbReference>
<dbReference type="Proteomes" id="UP000000343">
    <property type="component" value="Chromosome"/>
</dbReference>
<accession>E8WVE2</accession>
<dbReference type="InterPro" id="IPR020904">
    <property type="entry name" value="Sc_DH/Rdtase_CS"/>
</dbReference>
<dbReference type="InterPro" id="IPR036291">
    <property type="entry name" value="NAD(P)-bd_dom_sf"/>
</dbReference>
<evidence type="ECO:0000256" key="2">
    <source>
        <dbReference type="ARBA" id="ARBA00023002"/>
    </source>
</evidence>
<dbReference type="Pfam" id="PF13561">
    <property type="entry name" value="adh_short_C2"/>
    <property type="match status" value="1"/>
</dbReference>
<dbReference type="PROSITE" id="PS00061">
    <property type="entry name" value="ADH_SHORT"/>
    <property type="match status" value="1"/>
</dbReference>
<dbReference type="eggNOG" id="COG1028">
    <property type="taxonomic scope" value="Bacteria"/>
</dbReference>
<gene>
    <name evidence="4" type="ordered locus">AciX9_1328</name>
</gene>
<dbReference type="SUPFAM" id="SSF51735">
    <property type="entry name" value="NAD(P)-binding Rossmann-fold domains"/>
    <property type="match status" value="1"/>
</dbReference>
<keyword evidence="5" id="KW-1185">Reference proteome</keyword>
<dbReference type="KEGG" id="acm:AciX9_1328"/>
<keyword evidence="2" id="KW-0560">Oxidoreductase</keyword>
<evidence type="ECO:0000313" key="4">
    <source>
        <dbReference type="EMBL" id="ADW68390.1"/>
    </source>
</evidence>
<dbReference type="FunFam" id="3.40.50.720:FF:000084">
    <property type="entry name" value="Short-chain dehydrogenase reductase"/>
    <property type="match status" value="1"/>
</dbReference>
<name>E8WVE2_GRATM</name>
<evidence type="ECO:0000313" key="5">
    <source>
        <dbReference type="Proteomes" id="UP000000343"/>
    </source>
</evidence>
<dbReference type="PaxDb" id="1198114-AciX9_1328"/>
<dbReference type="InterPro" id="IPR057326">
    <property type="entry name" value="KR_dom"/>
</dbReference>
<dbReference type="GO" id="GO:0016491">
    <property type="term" value="F:oxidoreductase activity"/>
    <property type="evidence" value="ECO:0007669"/>
    <property type="project" value="UniProtKB-KW"/>
</dbReference>
<dbReference type="STRING" id="1198114.AciX9_1328"/>